<accession>A0AAW2X1Z3</accession>
<feature type="chain" id="PRO_5043565326" description="DUF4218 domain-containing protein" evidence="1">
    <location>
        <begin position="21"/>
        <end position="375"/>
    </location>
</feature>
<dbReference type="AlphaFoldDB" id="A0AAW2X1Z3"/>
<dbReference type="Pfam" id="PF02992">
    <property type="entry name" value="Transposase_21"/>
    <property type="match status" value="1"/>
</dbReference>
<evidence type="ECO:0000259" key="2">
    <source>
        <dbReference type="Pfam" id="PF13960"/>
    </source>
</evidence>
<dbReference type="InterPro" id="IPR004242">
    <property type="entry name" value="Transposase_21"/>
</dbReference>
<evidence type="ECO:0000313" key="3">
    <source>
        <dbReference type="EMBL" id="KAL0448087.1"/>
    </source>
</evidence>
<dbReference type="EMBL" id="JACGWN010000006">
    <property type="protein sequence ID" value="KAL0448087.1"/>
    <property type="molecule type" value="Genomic_DNA"/>
</dbReference>
<dbReference type="Pfam" id="PF13960">
    <property type="entry name" value="DUF4218"/>
    <property type="match status" value="1"/>
</dbReference>
<comment type="caution">
    <text evidence="3">The sequence shown here is derived from an EMBL/GenBank/DDBJ whole genome shotgun (WGS) entry which is preliminary data.</text>
</comment>
<evidence type="ECO:0000256" key="1">
    <source>
        <dbReference type="SAM" id="SignalP"/>
    </source>
</evidence>
<feature type="signal peptide" evidence="1">
    <location>
        <begin position="1"/>
        <end position="20"/>
    </location>
</feature>
<feature type="domain" description="DUF4218" evidence="2">
    <location>
        <begin position="275"/>
        <end position="374"/>
    </location>
</feature>
<proteinExistence type="predicted"/>
<dbReference type="InterPro" id="IPR025452">
    <property type="entry name" value="DUF4218"/>
</dbReference>
<reference evidence="3" key="1">
    <citation type="submission" date="2020-06" db="EMBL/GenBank/DDBJ databases">
        <authorList>
            <person name="Li T."/>
            <person name="Hu X."/>
            <person name="Zhang T."/>
            <person name="Song X."/>
            <person name="Zhang H."/>
            <person name="Dai N."/>
            <person name="Sheng W."/>
            <person name="Hou X."/>
            <person name="Wei L."/>
        </authorList>
    </citation>
    <scope>NUCLEOTIDE SEQUENCE</scope>
    <source>
        <strain evidence="3">KEN1</strain>
        <tissue evidence="3">Leaf</tissue>
    </source>
</reference>
<dbReference type="PANTHER" id="PTHR10775">
    <property type="entry name" value="OS08G0208400 PROTEIN"/>
    <property type="match status" value="1"/>
</dbReference>
<reference evidence="3" key="2">
    <citation type="journal article" date="2024" name="Plant">
        <title>Genomic evolution and insights into agronomic trait innovations of Sesamum species.</title>
        <authorList>
            <person name="Miao H."/>
            <person name="Wang L."/>
            <person name="Qu L."/>
            <person name="Liu H."/>
            <person name="Sun Y."/>
            <person name="Le M."/>
            <person name="Wang Q."/>
            <person name="Wei S."/>
            <person name="Zheng Y."/>
            <person name="Lin W."/>
            <person name="Duan Y."/>
            <person name="Cao H."/>
            <person name="Xiong S."/>
            <person name="Wang X."/>
            <person name="Wei L."/>
            <person name="Li C."/>
            <person name="Ma Q."/>
            <person name="Ju M."/>
            <person name="Zhao R."/>
            <person name="Li G."/>
            <person name="Mu C."/>
            <person name="Tian Q."/>
            <person name="Mei H."/>
            <person name="Zhang T."/>
            <person name="Gao T."/>
            <person name="Zhang H."/>
        </authorList>
    </citation>
    <scope>NUCLEOTIDE SEQUENCE</scope>
    <source>
        <strain evidence="3">KEN1</strain>
    </source>
</reference>
<keyword evidence="1" id="KW-0732">Signal</keyword>
<organism evidence="3">
    <name type="scientific">Sesamum latifolium</name>
    <dbReference type="NCBI Taxonomy" id="2727402"/>
    <lineage>
        <taxon>Eukaryota</taxon>
        <taxon>Viridiplantae</taxon>
        <taxon>Streptophyta</taxon>
        <taxon>Embryophyta</taxon>
        <taxon>Tracheophyta</taxon>
        <taxon>Spermatophyta</taxon>
        <taxon>Magnoliopsida</taxon>
        <taxon>eudicotyledons</taxon>
        <taxon>Gunneridae</taxon>
        <taxon>Pentapetalae</taxon>
        <taxon>asterids</taxon>
        <taxon>lamiids</taxon>
        <taxon>Lamiales</taxon>
        <taxon>Pedaliaceae</taxon>
        <taxon>Sesamum</taxon>
    </lineage>
</organism>
<gene>
    <name evidence="3" type="ORF">Slati_1936600</name>
</gene>
<name>A0AAW2X1Z3_9LAMI</name>
<dbReference type="PANTHER" id="PTHR10775:SF185">
    <property type="entry name" value="OS08G0208400 PROTEIN"/>
    <property type="match status" value="1"/>
</dbReference>
<protein>
    <recommendedName>
        <fullName evidence="2">DUF4218 domain-containing protein</fullName>
    </recommendedName>
</protein>
<sequence>MRATLMWTVNDLLAYGMASGWSTARVMGCSVCMDDTRVFHLQHGRKVCYFDCHRQFLPEQRPYRMNKKAFMKNRVENKVAHPRLSGDQILDWVTDISPAVEMPLSLPEGYGTNHKWMKKSIFWDLSYWSTLPIRHNLDVMHIEKNVFDNIFNTVMDIKGKTKDNLNARRNLKSICNRPELELDEHRPNFMPKAAYTLSKEQKRGVCEWIKGLQFPDGYSSNLARCVDMMELRMHGMKSHDCHEFMQKLVLIAFREMLPEHVWSALTEVSLLFQSICSTTLDVHKLHELENIVAIILGNLEKLFPPRFFDSMEHLIIHLPYETCVGGPVQYRWMYLFERFLRELKKKVKNKAHVEASIVEAYIMEEIGLFTSQYFD</sequence>